<dbReference type="EMBL" id="CP021417">
    <property type="protein sequence ID" value="ARU46507.1"/>
    <property type="molecule type" value="Genomic_DNA"/>
</dbReference>
<sequence length="256" mass="28601">MADAKKQADKAAKKEQRAAKRAQRRRNWSQLWQAFNIQRKQDKALVPIMVGSILGLGLLFFLIGMLWNGQWFTLPTGLLLGVLLAMFIFTRRLQNSVYEKAEGQAGAAGWALENLRSGVGIVWRTKTGIAVTKQMDVLHRVIGVCGIVLVGEGNKNHLRPLINQQRQRLSRLAPGVPIHEMFVGSGEGEVPLKKLQSSLLKLDRQYKKNDVYEIASRIESMDNIQTNVGLPKGPIPKGGKISGMNRRARRSADRNK</sequence>
<keyword evidence="2" id="KW-0472">Membrane</keyword>
<dbReference type="KEGG" id="csil:CBE74_08470"/>
<dbReference type="RefSeq" id="WP_054468374.1">
    <property type="nucleotide sequence ID" value="NZ_CP021417.2"/>
</dbReference>
<keyword evidence="2" id="KW-1133">Transmembrane helix</keyword>
<feature type="transmembrane region" description="Helical" evidence="2">
    <location>
        <begin position="72"/>
        <end position="90"/>
    </location>
</feature>
<feature type="region of interest" description="Disordered" evidence="1">
    <location>
        <begin position="225"/>
        <end position="256"/>
    </location>
</feature>
<evidence type="ECO:0000256" key="1">
    <source>
        <dbReference type="SAM" id="MobiDB-lite"/>
    </source>
</evidence>
<dbReference type="OrthoDB" id="8479889at2"/>
<dbReference type="AlphaFoldDB" id="A0A7Y4LHX2"/>
<dbReference type="Proteomes" id="UP000195652">
    <property type="component" value="Chromosome"/>
</dbReference>
<feature type="compositionally biased region" description="Basic and acidic residues" evidence="1">
    <location>
        <begin position="1"/>
        <end position="18"/>
    </location>
</feature>
<evidence type="ECO:0000313" key="3">
    <source>
        <dbReference type="EMBL" id="ARU46507.1"/>
    </source>
</evidence>
<reference evidence="3 4" key="4">
    <citation type="journal article" date="2020" name="PLoS ONE">
        <title>Taxonomic classification of strain PO100/5 shows a broader geographic distribution and genetic markers of the recently described Corynebacterium silvaticum.</title>
        <authorList>
            <person name="Viana M.V.C."/>
            <person name="Profeta R."/>
            <person name="da Silva A.L."/>
            <person name="Hurtado R."/>
            <person name="Cerqueira J.C."/>
            <person name="Ribeiro B.F.S."/>
            <person name="Almeida M.O."/>
            <person name="Morais-Rodrigues F."/>
            <person name="Soares S.C."/>
            <person name="Oliveira M."/>
            <person name="Tavares L."/>
            <person name="Figueiredo H."/>
            <person name="Wattam A.R."/>
            <person name="Barh D."/>
            <person name="Ghosh P."/>
            <person name="Silva A."/>
            <person name="Azevedo V."/>
        </authorList>
    </citation>
    <scope>NUCLEOTIDE SEQUENCE [LARGE SCALE GENOMIC DNA]</scope>
    <source>
        <strain evidence="3 4">PO100/5</strain>
    </source>
</reference>
<name>A0A7Y4LHX2_9CORY</name>
<evidence type="ECO:0000256" key="2">
    <source>
        <dbReference type="SAM" id="Phobius"/>
    </source>
</evidence>
<feature type="transmembrane region" description="Helical" evidence="2">
    <location>
        <begin position="44"/>
        <end position="66"/>
    </location>
</feature>
<gene>
    <name evidence="3" type="ORF">CBE74_08470</name>
</gene>
<reference evidence="3 4" key="3">
    <citation type="journal article" date="2020" name="Int. J. Syst. Evol. Microbiol.">
        <title>Corynebacterium silvaticum sp. nov., a unique group of NTTB corynebacteria in wild boar and roe deer.</title>
        <authorList>
            <person name="Dangel A."/>
            <person name="Berger A."/>
            <person name="Rau J."/>
            <person name="Eisenberg T."/>
            <person name="Kampfer P."/>
            <person name="Margos G."/>
            <person name="Contzen M."/>
            <person name="Busse H.J."/>
            <person name="Konrad R."/>
            <person name="Peters M."/>
            <person name="Sting R."/>
            <person name="Sing A."/>
        </authorList>
    </citation>
    <scope>NUCLEOTIDE SEQUENCE [LARGE SCALE GENOMIC DNA]</scope>
    <source>
        <strain evidence="3 4">PO100/5</strain>
    </source>
</reference>
<protein>
    <submittedName>
        <fullName evidence="3">DUF4191 domain-containing protein</fullName>
    </submittedName>
</protein>
<dbReference type="Pfam" id="PF13829">
    <property type="entry name" value="DUF4191"/>
    <property type="match status" value="1"/>
</dbReference>
<dbReference type="GeneID" id="75008277"/>
<accession>A0A7Y4LHX2</accession>
<evidence type="ECO:0000313" key="4">
    <source>
        <dbReference type="Proteomes" id="UP000195652"/>
    </source>
</evidence>
<keyword evidence="2" id="KW-0812">Transmembrane</keyword>
<organism evidence="3 4">
    <name type="scientific">Corynebacterium silvaticum</name>
    <dbReference type="NCBI Taxonomy" id="2320431"/>
    <lineage>
        <taxon>Bacteria</taxon>
        <taxon>Bacillati</taxon>
        <taxon>Actinomycetota</taxon>
        <taxon>Actinomycetes</taxon>
        <taxon>Mycobacteriales</taxon>
        <taxon>Corynebacteriaceae</taxon>
        <taxon>Corynebacterium</taxon>
    </lineage>
</organism>
<reference evidence="3 4" key="2">
    <citation type="journal article" date="2020" name="Antonie Van Leeuwenhoek">
        <title>Phylogenomic characterisation of a novel corynebacterial species pathogenic to animals.</title>
        <authorList>
            <person name="Moller J."/>
            <person name="Musella L."/>
            <person name="Melnikov V."/>
            <person name="Geissdorfer W."/>
            <person name="Burkovski A."/>
            <person name="Sangal V."/>
        </authorList>
    </citation>
    <scope>NUCLEOTIDE SEQUENCE [LARGE SCALE GENOMIC DNA]</scope>
    <source>
        <strain evidence="3 4">PO100/5</strain>
    </source>
</reference>
<keyword evidence="4" id="KW-1185">Reference proteome</keyword>
<reference evidence="3 4" key="1">
    <citation type="journal article" date="2014" name="BMC Vet. Res.">
        <title>First report of Corynebacterium pseudotuberculosis from caseous lymphadenitis lesions in Black Alentejano pig (Sus scrofa domesticus).</title>
        <authorList>
            <person name="Oliveira M."/>
            <person name="Barroco C."/>
            <person name="Mottola C."/>
            <person name="Santos R."/>
            <person name="Lemsaddek A."/>
            <person name="Tavares L."/>
            <person name="Semedo-Lemsaddek T."/>
        </authorList>
    </citation>
    <scope>NUCLEOTIDE SEQUENCE [LARGE SCALE GENOMIC DNA]</scope>
    <source>
        <strain evidence="3 4">PO100/5</strain>
    </source>
</reference>
<proteinExistence type="predicted"/>
<dbReference type="InterPro" id="IPR025445">
    <property type="entry name" value="DUF4191"/>
</dbReference>
<feature type="region of interest" description="Disordered" evidence="1">
    <location>
        <begin position="1"/>
        <end position="25"/>
    </location>
</feature>